<dbReference type="Proteomes" id="UP001595793">
    <property type="component" value="Unassembled WGS sequence"/>
</dbReference>
<feature type="chain" id="PRO_5046320353" evidence="1">
    <location>
        <begin position="23"/>
        <end position="667"/>
    </location>
</feature>
<accession>A0ABV8H5Y3</accession>
<dbReference type="EMBL" id="JBHSAS010000006">
    <property type="protein sequence ID" value="MFC4027330.1"/>
    <property type="molecule type" value="Genomic_DNA"/>
</dbReference>
<dbReference type="Gene3D" id="2.60.120.1130">
    <property type="match status" value="1"/>
</dbReference>
<sequence>MRSKFYLLVAILIIGSAMQAQNYKFGKVSEEEVAETEDPSNKEADAAYLYKKQFTYYDYNSNTGFSLVTKYRYRIKLYNEDGFDWGTVNLTRHISGNDEEKIYAIKGYTYNLENGKLVEEKLRKNEIFYEETSKYRATVKFTMPSLKAGSVVEFEYEKRSPFLTSLDETELQARIPIKKLDVKIEIPEFFGFVAHYNQLSSLFFPIEQDQEQFNMNAQHTKFMQTVYEISEEEIPALKEEVYIDYLDNYAARIKWELQYTKFPDTPMEYFSHNWDDVAKSIYDEGGFANELRKSSFFKDDLEALLQGVNQPQAKIAAIYNFVKSKVVWNDYIGFIAENGIRKAYKEGSGNTGDINLLLTAMLNYAGLNADPVLVSTKSNGVPVFPTRSGFNYVIVSVAIDDQLILLDATDRNAAPGELPERARNWQGRIIKDDGRSDWVSLLPNYRSIERNFINVQITEDFKLKGKYTGMYNQLVAKRFRDDFVGVDAESYKQLLQEDKGDITITNLKKENVKKIGADIKESYQFELNHGIEVIGDNIYLNPLLFLAEKENPFKADERTYPVYMDFPVTYSTVVNFMVPEGYELESLPENTIVNINENGAVFKFIINSSANFLRLESSIDLNRSIYPAEDYVHLKNFFDEIVSKHSEAIVLSKIEESDESTELTEGR</sequence>
<keyword evidence="1" id="KW-0732">Signal</keyword>
<dbReference type="InterPro" id="IPR038765">
    <property type="entry name" value="Papain-like_cys_pep_sf"/>
</dbReference>
<gene>
    <name evidence="2" type="ORF">ACFOS1_07930</name>
</gene>
<protein>
    <submittedName>
        <fullName evidence="2">DUF3857 domain-containing protein</fullName>
    </submittedName>
</protein>
<feature type="signal peptide" evidence="1">
    <location>
        <begin position="1"/>
        <end position="22"/>
    </location>
</feature>
<dbReference type="Gene3D" id="3.10.620.30">
    <property type="match status" value="1"/>
</dbReference>
<evidence type="ECO:0000256" key="1">
    <source>
        <dbReference type="SAM" id="SignalP"/>
    </source>
</evidence>
<dbReference type="Gene3D" id="2.60.40.3140">
    <property type="match status" value="1"/>
</dbReference>
<proteinExistence type="predicted"/>
<organism evidence="2 3">
    <name type="scientific">Zunongwangia endophytica</name>
    <dbReference type="NCBI Taxonomy" id="1808945"/>
    <lineage>
        <taxon>Bacteria</taxon>
        <taxon>Pseudomonadati</taxon>
        <taxon>Bacteroidota</taxon>
        <taxon>Flavobacteriia</taxon>
        <taxon>Flavobacteriales</taxon>
        <taxon>Flavobacteriaceae</taxon>
        <taxon>Zunongwangia</taxon>
    </lineage>
</organism>
<reference evidence="3" key="1">
    <citation type="journal article" date="2019" name="Int. J. Syst. Evol. Microbiol.">
        <title>The Global Catalogue of Microorganisms (GCM) 10K type strain sequencing project: providing services to taxonomists for standard genome sequencing and annotation.</title>
        <authorList>
            <consortium name="The Broad Institute Genomics Platform"/>
            <consortium name="The Broad Institute Genome Sequencing Center for Infectious Disease"/>
            <person name="Wu L."/>
            <person name="Ma J."/>
        </authorList>
    </citation>
    <scope>NUCLEOTIDE SEQUENCE [LARGE SCALE GENOMIC DNA]</scope>
    <source>
        <strain evidence="3">CECT 9128</strain>
    </source>
</reference>
<dbReference type="RefSeq" id="WP_290234395.1">
    <property type="nucleotide sequence ID" value="NZ_JAUFPZ010000002.1"/>
</dbReference>
<evidence type="ECO:0000313" key="2">
    <source>
        <dbReference type="EMBL" id="MFC4027330.1"/>
    </source>
</evidence>
<comment type="caution">
    <text evidence="2">The sequence shown here is derived from an EMBL/GenBank/DDBJ whole genome shotgun (WGS) entry which is preliminary data.</text>
</comment>
<dbReference type="SUPFAM" id="SSF54001">
    <property type="entry name" value="Cysteine proteinases"/>
    <property type="match status" value="1"/>
</dbReference>
<keyword evidence="3" id="KW-1185">Reference proteome</keyword>
<evidence type="ECO:0000313" key="3">
    <source>
        <dbReference type="Proteomes" id="UP001595793"/>
    </source>
</evidence>
<name>A0ABV8H5Y3_9FLAO</name>